<organism evidence="1 2">
    <name type="scientific">Sorangium cellulosum</name>
    <name type="common">Polyangium cellulosum</name>
    <dbReference type="NCBI Taxonomy" id="56"/>
    <lineage>
        <taxon>Bacteria</taxon>
        <taxon>Pseudomonadati</taxon>
        <taxon>Myxococcota</taxon>
        <taxon>Polyangia</taxon>
        <taxon>Polyangiales</taxon>
        <taxon>Polyangiaceae</taxon>
        <taxon>Sorangium</taxon>
    </lineage>
</organism>
<dbReference type="Gene3D" id="1.10.3450.10">
    <property type="entry name" value="TTHA0068-like"/>
    <property type="match status" value="1"/>
</dbReference>
<sequence>MNPSDAELEAIVQRGLSAYRAGLFYEAHELWEDGWRAEPDPVRKAFLQGLILVAAALHKLTRMRSPSGAVRLLDKAHARLAGVPEGMGGLAVGLMSGDVARAARAIEQLAREGRTDLDAPLVPRMELAGEIAASSLAGARPRP</sequence>
<evidence type="ECO:0000313" key="1">
    <source>
        <dbReference type="EMBL" id="KYF47420.1"/>
    </source>
</evidence>
<gene>
    <name evidence="1" type="ORF">BE04_35835</name>
</gene>
<accession>A0A150NZ79</accession>
<dbReference type="InterPro" id="IPR023203">
    <property type="entry name" value="TTHA0068_sf"/>
</dbReference>
<name>A0A150NZ79_SORCE</name>
<comment type="caution">
    <text evidence="1">The sequence shown here is derived from an EMBL/GenBank/DDBJ whole genome shotgun (WGS) entry which is preliminary data.</text>
</comment>
<dbReference type="InterPro" id="IPR005500">
    <property type="entry name" value="DUF309"/>
</dbReference>
<dbReference type="SUPFAM" id="SSF140663">
    <property type="entry name" value="TTHA0068-like"/>
    <property type="match status" value="1"/>
</dbReference>
<dbReference type="EMBL" id="JELX01004515">
    <property type="protein sequence ID" value="KYF47420.1"/>
    <property type="molecule type" value="Genomic_DNA"/>
</dbReference>
<evidence type="ECO:0000313" key="2">
    <source>
        <dbReference type="Proteomes" id="UP000075604"/>
    </source>
</evidence>
<proteinExistence type="predicted"/>
<dbReference type="AlphaFoldDB" id="A0A150NZ79"/>
<protein>
    <recommendedName>
        <fullName evidence="3">DUF309 domain-containing protein</fullName>
    </recommendedName>
</protein>
<dbReference type="Pfam" id="PF03745">
    <property type="entry name" value="DUF309"/>
    <property type="match status" value="1"/>
</dbReference>
<dbReference type="Proteomes" id="UP000075604">
    <property type="component" value="Unassembled WGS sequence"/>
</dbReference>
<reference evidence="1 2" key="1">
    <citation type="submission" date="2014-02" db="EMBL/GenBank/DDBJ databases">
        <title>The small core and large imbalanced accessory genome model reveals a collaborative survival strategy of Sorangium cellulosum strains in nature.</title>
        <authorList>
            <person name="Han K."/>
            <person name="Peng R."/>
            <person name="Blom J."/>
            <person name="Li Y.-Z."/>
        </authorList>
    </citation>
    <scope>NUCLEOTIDE SEQUENCE [LARGE SCALE GENOMIC DNA]</scope>
    <source>
        <strain evidence="1 2">So0157-18</strain>
    </source>
</reference>
<evidence type="ECO:0008006" key="3">
    <source>
        <dbReference type="Google" id="ProtNLM"/>
    </source>
</evidence>